<accession>A0A086AH21</accession>
<keyword evidence="2" id="KW-1185">Reference proteome</keyword>
<dbReference type="KEGG" id="cpip:CJF12_07250"/>
<dbReference type="AlphaFoldDB" id="A0A086AH21"/>
<dbReference type="Proteomes" id="UP000028709">
    <property type="component" value="Unassembled WGS sequence"/>
</dbReference>
<protein>
    <submittedName>
        <fullName evidence="1">Uncharacterized protein</fullName>
    </submittedName>
</protein>
<proteinExistence type="predicted"/>
<evidence type="ECO:0000313" key="1">
    <source>
        <dbReference type="EMBL" id="KFF15985.1"/>
    </source>
</evidence>
<sequence>MMEKQFNPVIKAVQSLRKLSLDIKSTNKEIKESSDNAVQQIAEAGKLIATSNDSMVINLWIREKANVMENITVLFGILENIENKFNNKDTSNLTEIWEAHNHYRETVVAGLEKLKKIGDVIFVTENLQKWDGIWQIISLNVNKILSIAETYKLKLALMESLKPEEIDTLTMDILKYIPWNYSDDEAYKYEKEYLQAYNELKDSQSKKKSLWDKVLDVLAGGVEETPAHRVQMRRWMDGTSV</sequence>
<comment type="caution">
    <text evidence="1">The sequence shown here is derived from an EMBL/GenBank/DDBJ whole genome shotgun (WGS) entry which is preliminary data.</text>
</comment>
<gene>
    <name evidence="1" type="ORF">IQ37_18180</name>
</gene>
<organism evidence="1 2">
    <name type="scientific">Chryseobacterium piperi</name>
    <dbReference type="NCBI Taxonomy" id="558152"/>
    <lineage>
        <taxon>Bacteria</taxon>
        <taxon>Pseudomonadati</taxon>
        <taxon>Bacteroidota</taxon>
        <taxon>Flavobacteriia</taxon>
        <taxon>Flavobacteriales</taxon>
        <taxon>Weeksellaceae</taxon>
        <taxon>Chryseobacterium group</taxon>
        <taxon>Chryseobacterium</taxon>
    </lineage>
</organism>
<reference evidence="1 2" key="1">
    <citation type="submission" date="2014-07" db="EMBL/GenBank/DDBJ databases">
        <title>Genome of Chryseobacterium piperi CTM.</title>
        <authorList>
            <person name="Pipes S.E."/>
            <person name="Stropko S.J."/>
            <person name="Newman J.D."/>
        </authorList>
    </citation>
    <scope>NUCLEOTIDE SEQUENCE [LARGE SCALE GENOMIC DNA]</scope>
    <source>
        <strain evidence="1 2">CTM</strain>
    </source>
</reference>
<dbReference type="EMBL" id="JPRJ01000053">
    <property type="protein sequence ID" value="KFF15985.1"/>
    <property type="molecule type" value="Genomic_DNA"/>
</dbReference>
<evidence type="ECO:0000313" key="2">
    <source>
        <dbReference type="Proteomes" id="UP000028709"/>
    </source>
</evidence>
<name>A0A086AH21_9FLAO</name>
<dbReference type="RefSeq" id="WP_034687645.1">
    <property type="nucleotide sequence ID" value="NZ_CP023049.2"/>
</dbReference>
<dbReference type="eggNOG" id="ENOG5032T62">
    <property type="taxonomic scope" value="Bacteria"/>
</dbReference>